<comment type="subcellular location">
    <subcellularLocation>
        <location evidence="1 10">Cytoplasm</location>
    </subcellularLocation>
</comment>
<evidence type="ECO:0000256" key="5">
    <source>
        <dbReference type="ARBA" id="ARBA00022603"/>
    </source>
</evidence>
<dbReference type="Pfam" id="PF20260">
    <property type="entry name" value="PUA_4"/>
    <property type="match status" value="1"/>
</dbReference>
<evidence type="ECO:0000259" key="12">
    <source>
        <dbReference type="Pfam" id="PF20260"/>
    </source>
</evidence>
<accession>A0A398D7A6</accession>
<proteinExistence type="inferred from homology"/>
<evidence type="ECO:0000256" key="7">
    <source>
        <dbReference type="ARBA" id="ARBA00022691"/>
    </source>
</evidence>
<keyword evidence="6 10" id="KW-0808">Transferase</keyword>
<dbReference type="GO" id="GO:0070475">
    <property type="term" value="P:rRNA base methylation"/>
    <property type="evidence" value="ECO:0007669"/>
    <property type="project" value="TreeGrafter"/>
</dbReference>
<evidence type="ECO:0000256" key="6">
    <source>
        <dbReference type="ARBA" id="ARBA00022679"/>
    </source>
</evidence>
<dbReference type="EC" id="2.1.1.193" evidence="10"/>
<comment type="function">
    <text evidence="8 10">Specifically methylates the N3 position of the uracil ring of uridine 1498 (m3U1498) in 16S rRNA. Acts on the fully assembled 30S ribosomal subunit.</text>
</comment>
<keyword evidence="4 10" id="KW-0698">rRNA processing</keyword>
<dbReference type="EMBL" id="QXIT01000003">
    <property type="protein sequence ID" value="RIE11212.1"/>
    <property type="molecule type" value="Genomic_DNA"/>
</dbReference>
<evidence type="ECO:0000256" key="3">
    <source>
        <dbReference type="ARBA" id="ARBA00022490"/>
    </source>
</evidence>
<dbReference type="Proteomes" id="UP000266260">
    <property type="component" value="Unassembled WGS sequence"/>
</dbReference>
<comment type="catalytic activity">
    <reaction evidence="9 10">
        <text>uridine(1498) in 16S rRNA + S-adenosyl-L-methionine = N(3)-methyluridine(1498) in 16S rRNA + S-adenosyl-L-homocysteine + H(+)</text>
        <dbReference type="Rhea" id="RHEA:42920"/>
        <dbReference type="Rhea" id="RHEA-COMP:10283"/>
        <dbReference type="Rhea" id="RHEA-COMP:10284"/>
        <dbReference type="ChEBI" id="CHEBI:15378"/>
        <dbReference type="ChEBI" id="CHEBI:57856"/>
        <dbReference type="ChEBI" id="CHEBI:59789"/>
        <dbReference type="ChEBI" id="CHEBI:65315"/>
        <dbReference type="ChEBI" id="CHEBI:74502"/>
        <dbReference type="EC" id="2.1.1.193"/>
    </reaction>
</comment>
<dbReference type="PANTHER" id="PTHR30027:SF3">
    <property type="entry name" value="16S RRNA (URACIL(1498)-N(3))-METHYLTRANSFERASE"/>
    <property type="match status" value="1"/>
</dbReference>
<dbReference type="NCBIfam" id="TIGR00046">
    <property type="entry name" value="RsmE family RNA methyltransferase"/>
    <property type="match status" value="1"/>
</dbReference>
<evidence type="ECO:0000256" key="4">
    <source>
        <dbReference type="ARBA" id="ARBA00022552"/>
    </source>
</evidence>
<sequence>MPAFEAGRSLRLGEHVMLGGTPAAHHIADVLRARHGEGIILFHAGELYDAVVEDASRSGLSVSVEGVRQSPFSLHPVTLLQAIIRPALLDDVVHVCAPLGVHRFVLYVAERSQAWNVAGRLERLSQVALSSAEQAETGDVPTVELAAGLQSALSCVGPVDSLIMMSPRAASTMMGLVHDRVLALDGSVAVAVGPEGGFSGPEEALLIERGALAVRLSTGILRSELAGFAATLMVRELQAGP</sequence>
<evidence type="ECO:0000256" key="8">
    <source>
        <dbReference type="ARBA" id="ARBA00025699"/>
    </source>
</evidence>
<dbReference type="GO" id="GO:0070042">
    <property type="term" value="F:rRNA (uridine-N3-)-methyltransferase activity"/>
    <property type="evidence" value="ECO:0007669"/>
    <property type="project" value="TreeGrafter"/>
</dbReference>
<dbReference type="Gene3D" id="3.40.1280.10">
    <property type="match status" value="1"/>
</dbReference>
<dbReference type="SUPFAM" id="SSF88697">
    <property type="entry name" value="PUA domain-like"/>
    <property type="match status" value="1"/>
</dbReference>
<name>A0A398D7A6_9BACT</name>
<comment type="caution">
    <text evidence="13">The sequence shown here is derived from an EMBL/GenBank/DDBJ whole genome shotgun (WGS) entry which is preliminary data.</text>
</comment>
<gene>
    <name evidence="13" type="ORF">SMC6_00110</name>
</gene>
<dbReference type="InterPro" id="IPR029028">
    <property type="entry name" value="Alpha/beta_knot_MTases"/>
</dbReference>
<evidence type="ECO:0000313" key="13">
    <source>
        <dbReference type="EMBL" id="RIE11212.1"/>
    </source>
</evidence>
<comment type="similarity">
    <text evidence="2 10">Belongs to the RNA methyltransferase RsmE family.</text>
</comment>
<dbReference type="InterPro" id="IPR046887">
    <property type="entry name" value="RsmE_PUA-like"/>
</dbReference>
<keyword evidence="5 10" id="KW-0489">Methyltransferase</keyword>
<dbReference type="SUPFAM" id="SSF75217">
    <property type="entry name" value="alpha/beta knot"/>
    <property type="match status" value="1"/>
</dbReference>
<dbReference type="InterPro" id="IPR015947">
    <property type="entry name" value="PUA-like_sf"/>
</dbReference>
<dbReference type="InterPro" id="IPR006700">
    <property type="entry name" value="RsmE"/>
</dbReference>
<dbReference type="PANTHER" id="PTHR30027">
    <property type="entry name" value="RIBOSOMAL RNA SMALL SUBUNIT METHYLTRANSFERASE E"/>
    <property type="match status" value="1"/>
</dbReference>
<feature type="domain" description="Ribosomal RNA small subunit methyltransferase E PUA-like" evidence="12">
    <location>
        <begin position="22"/>
        <end position="64"/>
    </location>
</feature>
<dbReference type="InterPro" id="IPR046886">
    <property type="entry name" value="RsmE_MTase_dom"/>
</dbReference>
<evidence type="ECO:0000256" key="10">
    <source>
        <dbReference type="PIRNR" id="PIRNR015601"/>
    </source>
</evidence>
<keyword evidence="3 10" id="KW-0963">Cytoplasm</keyword>
<dbReference type="PIRSF" id="PIRSF015601">
    <property type="entry name" value="MTase_slr0722"/>
    <property type="match status" value="1"/>
</dbReference>
<feature type="domain" description="Ribosomal RNA small subunit methyltransferase E methyltransferase" evidence="11">
    <location>
        <begin position="76"/>
        <end position="231"/>
    </location>
</feature>
<evidence type="ECO:0000313" key="14">
    <source>
        <dbReference type="Proteomes" id="UP000266260"/>
    </source>
</evidence>
<dbReference type="AlphaFoldDB" id="A0A398D7A6"/>
<reference evidence="13 14" key="1">
    <citation type="submission" date="2018-09" db="EMBL/GenBank/DDBJ databases">
        <title>Discovery and Ecogenomic Context for Candidatus Cryosericales, a Global Caldiserica Order Active in Thawing Permafrost.</title>
        <authorList>
            <person name="Martinez M.A."/>
            <person name="Woodcroft B.J."/>
            <person name="Ignacio Espinoza J.C."/>
            <person name="Zayed A."/>
            <person name="Singleton C.M."/>
            <person name="Boyd J."/>
            <person name="Li Y.-F."/>
            <person name="Purvine S."/>
            <person name="Maughan H."/>
            <person name="Hodgkins S.B."/>
            <person name="Anderson D."/>
            <person name="Sederholm M."/>
            <person name="Temperton B."/>
            <person name="Saleska S.R."/>
            <person name="Tyson G.W."/>
            <person name="Rich V.I."/>
        </authorList>
    </citation>
    <scope>NUCLEOTIDE SEQUENCE [LARGE SCALE GENOMIC DNA]</scope>
    <source>
        <strain evidence="13 14">SMC6</strain>
    </source>
</reference>
<dbReference type="InterPro" id="IPR029026">
    <property type="entry name" value="tRNA_m1G_MTases_N"/>
</dbReference>
<evidence type="ECO:0000256" key="1">
    <source>
        <dbReference type="ARBA" id="ARBA00004496"/>
    </source>
</evidence>
<dbReference type="GO" id="GO:0005737">
    <property type="term" value="C:cytoplasm"/>
    <property type="evidence" value="ECO:0007669"/>
    <property type="project" value="UniProtKB-SubCell"/>
</dbReference>
<keyword evidence="14" id="KW-1185">Reference proteome</keyword>
<dbReference type="Pfam" id="PF04452">
    <property type="entry name" value="Methyltrans_RNA"/>
    <property type="match status" value="1"/>
</dbReference>
<evidence type="ECO:0000256" key="2">
    <source>
        <dbReference type="ARBA" id="ARBA00005528"/>
    </source>
</evidence>
<evidence type="ECO:0000256" key="9">
    <source>
        <dbReference type="ARBA" id="ARBA00047944"/>
    </source>
</evidence>
<keyword evidence="7 10" id="KW-0949">S-adenosyl-L-methionine</keyword>
<evidence type="ECO:0000259" key="11">
    <source>
        <dbReference type="Pfam" id="PF04452"/>
    </source>
</evidence>
<dbReference type="CDD" id="cd18084">
    <property type="entry name" value="RsmE-like"/>
    <property type="match status" value="1"/>
</dbReference>
<organism evidence="13 14">
    <name type="scientific">Candidatus Cryosericum odellii</name>
    <dbReference type="NCBI Taxonomy" id="2290917"/>
    <lineage>
        <taxon>Bacteria</taxon>
        <taxon>Pseudomonadati</taxon>
        <taxon>Caldisericota/Cryosericota group</taxon>
        <taxon>Candidatus Cryosericota</taxon>
        <taxon>Candidatus Cryosericia</taxon>
        <taxon>Candidatus Cryosericales</taxon>
        <taxon>Candidatus Cryosericaceae</taxon>
        <taxon>Candidatus Cryosericum</taxon>
    </lineage>
</organism>
<protein>
    <recommendedName>
        <fullName evidence="10">Ribosomal RNA small subunit methyltransferase E</fullName>
        <ecNumber evidence="10">2.1.1.193</ecNumber>
    </recommendedName>
</protein>
<dbReference type="RefSeq" id="WP_119175263.1">
    <property type="nucleotide sequence ID" value="NZ_QXIT01000003.1"/>
</dbReference>